<dbReference type="EMBL" id="VVYX01000004">
    <property type="protein sequence ID" value="KAA5421679.1"/>
    <property type="molecule type" value="Genomic_DNA"/>
</dbReference>
<comment type="caution">
    <text evidence="1">The sequence shown here is derived from an EMBL/GenBank/DDBJ whole genome shotgun (WGS) entry which is preliminary data.</text>
</comment>
<dbReference type="AlphaFoldDB" id="A0A6L3K6K8"/>
<protein>
    <submittedName>
        <fullName evidence="1">Uncharacterized protein</fullName>
    </submittedName>
</protein>
<dbReference type="Proteomes" id="UP000482653">
    <property type="component" value="Unassembled WGS sequence"/>
</dbReference>
<proteinExistence type="predicted"/>
<evidence type="ECO:0000313" key="2">
    <source>
        <dbReference type="Proteomes" id="UP000482653"/>
    </source>
</evidence>
<organism evidence="1 2">
    <name type="scientific">Bacteroides cellulosilyticus</name>
    <dbReference type="NCBI Taxonomy" id="246787"/>
    <lineage>
        <taxon>Bacteria</taxon>
        <taxon>Pseudomonadati</taxon>
        <taxon>Bacteroidota</taxon>
        <taxon>Bacteroidia</taxon>
        <taxon>Bacteroidales</taxon>
        <taxon>Bacteroidaceae</taxon>
        <taxon>Bacteroides</taxon>
    </lineage>
</organism>
<gene>
    <name evidence="1" type="ORF">F2Y87_04025</name>
</gene>
<accession>A0A6L3K6K8</accession>
<name>A0A6L3K6K8_9BACE</name>
<evidence type="ECO:0000313" key="1">
    <source>
        <dbReference type="EMBL" id="KAA5421679.1"/>
    </source>
</evidence>
<sequence>MLMEKRMNTDCMENGSLYMTLDAFYRPVYLSMRGQGEEGFACYISNNVTFHATGREFIPDH</sequence>
<reference evidence="1 2" key="1">
    <citation type="journal article" date="2019" name="Nat. Med.">
        <title>A library of human gut bacterial isolates paired with longitudinal multiomics data enables mechanistic microbiome research.</title>
        <authorList>
            <person name="Poyet M."/>
            <person name="Groussin M."/>
            <person name="Gibbons S.M."/>
            <person name="Avila-Pacheco J."/>
            <person name="Jiang X."/>
            <person name="Kearney S.M."/>
            <person name="Perrotta A.R."/>
            <person name="Berdy B."/>
            <person name="Zhao S."/>
            <person name="Lieberman T.D."/>
            <person name="Swanson P.K."/>
            <person name="Smith M."/>
            <person name="Roesemann S."/>
            <person name="Alexander J.E."/>
            <person name="Rich S.A."/>
            <person name="Livny J."/>
            <person name="Vlamakis H."/>
            <person name="Clish C."/>
            <person name="Bullock K."/>
            <person name="Deik A."/>
            <person name="Scott J."/>
            <person name="Pierce K.A."/>
            <person name="Xavier R.J."/>
            <person name="Alm E.J."/>
        </authorList>
    </citation>
    <scope>NUCLEOTIDE SEQUENCE [LARGE SCALE GENOMIC DNA]</scope>
    <source>
        <strain evidence="1 2">BIOML-A8</strain>
    </source>
</reference>